<dbReference type="Proteomes" id="UP000184073">
    <property type="component" value="Unassembled WGS sequence"/>
</dbReference>
<evidence type="ECO:0000256" key="1">
    <source>
        <dbReference type="SAM" id="MobiDB-lite"/>
    </source>
</evidence>
<proteinExistence type="predicted"/>
<dbReference type="GeneID" id="63726257"/>
<keyword evidence="3" id="KW-1185">Reference proteome</keyword>
<dbReference type="RefSeq" id="XP_040673045.1">
    <property type="nucleotide sequence ID" value="XM_040810746.1"/>
</dbReference>
<feature type="region of interest" description="Disordered" evidence="1">
    <location>
        <begin position="171"/>
        <end position="190"/>
    </location>
</feature>
<feature type="compositionally biased region" description="Basic and acidic residues" evidence="1">
    <location>
        <begin position="47"/>
        <end position="65"/>
    </location>
</feature>
<name>A0A1L9Q0J6_ASPVE</name>
<sequence length="190" mass="21454">MSSQAVDAYSVDHNESHYGVRPEKARWIYPKTKRAPGAEQGARRTHRPPEREGSVYEAVPSREVDTTGSAEVTDLSQRPLQSPENSRALRVETTPDGEVVDNARAVTDANEHTRHIERVHTESGTTKEKGLSLQAAWSECVAVRRRFLATYKRDKKEWTKHDRKIINTGNQAVQDGTHPNDTRYTNSFMG</sequence>
<dbReference type="VEuPathDB" id="FungiDB:ASPVEDRAFT_33513"/>
<feature type="compositionally biased region" description="Polar residues" evidence="1">
    <location>
        <begin position="66"/>
        <end position="85"/>
    </location>
</feature>
<dbReference type="OrthoDB" id="5420280at2759"/>
<protein>
    <submittedName>
        <fullName evidence="2">Uncharacterized protein</fullName>
    </submittedName>
</protein>
<accession>A0A1L9Q0J6</accession>
<evidence type="ECO:0000313" key="2">
    <source>
        <dbReference type="EMBL" id="OJJ07283.1"/>
    </source>
</evidence>
<dbReference type="AlphaFoldDB" id="A0A1L9Q0J6"/>
<evidence type="ECO:0000313" key="3">
    <source>
        <dbReference type="Proteomes" id="UP000184073"/>
    </source>
</evidence>
<gene>
    <name evidence="2" type="ORF">ASPVEDRAFT_33513</name>
</gene>
<reference evidence="3" key="1">
    <citation type="journal article" date="2017" name="Genome Biol.">
        <title>Comparative genomics reveals high biological diversity and specific adaptations in the industrially and medically important fungal genus Aspergillus.</title>
        <authorList>
            <person name="de Vries R.P."/>
            <person name="Riley R."/>
            <person name="Wiebenga A."/>
            <person name="Aguilar-Osorio G."/>
            <person name="Amillis S."/>
            <person name="Uchima C.A."/>
            <person name="Anderluh G."/>
            <person name="Asadollahi M."/>
            <person name="Askin M."/>
            <person name="Barry K."/>
            <person name="Battaglia E."/>
            <person name="Bayram O."/>
            <person name="Benocci T."/>
            <person name="Braus-Stromeyer S.A."/>
            <person name="Caldana C."/>
            <person name="Canovas D."/>
            <person name="Cerqueira G.C."/>
            <person name="Chen F."/>
            <person name="Chen W."/>
            <person name="Choi C."/>
            <person name="Clum A."/>
            <person name="Dos Santos R.A."/>
            <person name="Damasio A.R."/>
            <person name="Diallinas G."/>
            <person name="Emri T."/>
            <person name="Fekete E."/>
            <person name="Flipphi M."/>
            <person name="Freyberg S."/>
            <person name="Gallo A."/>
            <person name="Gournas C."/>
            <person name="Habgood R."/>
            <person name="Hainaut M."/>
            <person name="Harispe M.L."/>
            <person name="Henrissat B."/>
            <person name="Hilden K.S."/>
            <person name="Hope R."/>
            <person name="Hossain A."/>
            <person name="Karabika E."/>
            <person name="Karaffa L."/>
            <person name="Karanyi Z."/>
            <person name="Krasevec N."/>
            <person name="Kuo A."/>
            <person name="Kusch H."/>
            <person name="LaButti K."/>
            <person name="Lagendijk E.L."/>
            <person name="Lapidus A."/>
            <person name="Levasseur A."/>
            <person name="Lindquist E."/>
            <person name="Lipzen A."/>
            <person name="Logrieco A.F."/>
            <person name="MacCabe A."/>
            <person name="Maekelae M.R."/>
            <person name="Malavazi I."/>
            <person name="Melin P."/>
            <person name="Meyer V."/>
            <person name="Mielnichuk N."/>
            <person name="Miskei M."/>
            <person name="Molnar A.P."/>
            <person name="Mule G."/>
            <person name="Ngan C.Y."/>
            <person name="Orejas M."/>
            <person name="Orosz E."/>
            <person name="Ouedraogo J.P."/>
            <person name="Overkamp K.M."/>
            <person name="Park H.-S."/>
            <person name="Perrone G."/>
            <person name="Piumi F."/>
            <person name="Punt P.J."/>
            <person name="Ram A.F."/>
            <person name="Ramon A."/>
            <person name="Rauscher S."/>
            <person name="Record E."/>
            <person name="Riano-Pachon D.M."/>
            <person name="Robert V."/>
            <person name="Roehrig J."/>
            <person name="Ruller R."/>
            <person name="Salamov A."/>
            <person name="Salih N.S."/>
            <person name="Samson R.A."/>
            <person name="Sandor E."/>
            <person name="Sanguinetti M."/>
            <person name="Schuetze T."/>
            <person name="Sepcic K."/>
            <person name="Shelest E."/>
            <person name="Sherlock G."/>
            <person name="Sophianopoulou V."/>
            <person name="Squina F.M."/>
            <person name="Sun H."/>
            <person name="Susca A."/>
            <person name="Todd R.B."/>
            <person name="Tsang A."/>
            <person name="Unkles S.E."/>
            <person name="van de Wiele N."/>
            <person name="van Rossen-Uffink D."/>
            <person name="Oliveira J.V."/>
            <person name="Vesth T.C."/>
            <person name="Visser J."/>
            <person name="Yu J.-H."/>
            <person name="Zhou M."/>
            <person name="Andersen M.R."/>
            <person name="Archer D.B."/>
            <person name="Baker S.E."/>
            <person name="Benoit I."/>
            <person name="Brakhage A.A."/>
            <person name="Braus G.H."/>
            <person name="Fischer R."/>
            <person name="Frisvad J.C."/>
            <person name="Goldman G.H."/>
            <person name="Houbraken J."/>
            <person name="Oakley B."/>
            <person name="Pocsi I."/>
            <person name="Scazzocchio C."/>
            <person name="Seiboth B."/>
            <person name="vanKuyk P.A."/>
            <person name="Wortman J."/>
            <person name="Dyer P.S."/>
            <person name="Grigoriev I.V."/>
        </authorList>
    </citation>
    <scope>NUCLEOTIDE SEQUENCE [LARGE SCALE GENOMIC DNA]</scope>
    <source>
        <strain evidence="3">CBS 583.65</strain>
    </source>
</reference>
<dbReference type="EMBL" id="KV878136">
    <property type="protein sequence ID" value="OJJ07283.1"/>
    <property type="molecule type" value="Genomic_DNA"/>
</dbReference>
<feature type="compositionally biased region" description="Basic and acidic residues" evidence="1">
    <location>
        <begin position="10"/>
        <end position="26"/>
    </location>
</feature>
<organism evidence="2 3">
    <name type="scientific">Aspergillus versicolor CBS 583.65</name>
    <dbReference type="NCBI Taxonomy" id="1036611"/>
    <lineage>
        <taxon>Eukaryota</taxon>
        <taxon>Fungi</taxon>
        <taxon>Dikarya</taxon>
        <taxon>Ascomycota</taxon>
        <taxon>Pezizomycotina</taxon>
        <taxon>Eurotiomycetes</taxon>
        <taxon>Eurotiomycetidae</taxon>
        <taxon>Eurotiales</taxon>
        <taxon>Aspergillaceae</taxon>
        <taxon>Aspergillus</taxon>
        <taxon>Aspergillus subgen. Nidulantes</taxon>
    </lineage>
</organism>
<feature type="region of interest" description="Disordered" evidence="1">
    <location>
        <begin position="1"/>
        <end position="86"/>
    </location>
</feature>